<feature type="non-terminal residue" evidence="1">
    <location>
        <position position="1"/>
    </location>
</feature>
<gene>
    <name evidence="1" type="ORF">J0A65_25890</name>
</gene>
<dbReference type="Proteomes" id="UP000663992">
    <property type="component" value="Unassembled WGS sequence"/>
</dbReference>
<comment type="caution">
    <text evidence="1">The sequence shown here is derived from an EMBL/GenBank/DDBJ whole genome shotgun (WGS) entry which is preliminary data.</text>
</comment>
<reference evidence="1 2" key="1">
    <citation type="submission" date="2021-03" db="EMBL/GenBank/DDBJ databases">
        <title>novel species isolated from a fishpond in China.</title>
        <authorList>
            <person name="Lu H."/>
            <person name="Cai Z."/>
        </authorList>
    </citation>
    <scope>NUCLEOTIDE SEQUENCE [LARGE SCALE GENOMIC DNA]</scope>
    <source>
        <strain evidence="1 2">Y57</strain>
    </source>
</reference>
<evidence type="ECO:0000313" key="1">
    <source>
        <dbReference type="EMBL" id="MBN7823324.1"/>
    </source>
</evidence>
<protein>
    <submittedName>
        <fullName evidence="1">Uncharacterized protein</fullName>
    </submittedName>
</protein>
<keyword evidence="2" id="KW-1185">Reference proteome</keyword>
<name>A0ABS3D1T3_9ALTE</name>
<proteinExistence type="predicted"/>
<sequence length="136" mass="15441">ACASVTSFVLGSRYGAEAFIQADAKFTSALITAKLSDLDTGNLKRLRSSLEFDRDLSLIRHGEGEKNIIIYMWPELLYGESKQLGLRSLQRAATYRKNHLTEWANQATLEYFTPEIRLDIQKHAQILESVTNKYAK</sequence>
<organism evidence="1 2">
    <name type="scientific">Bowmanella yangjiangensis</name>
    <dbReference type="NCBI Taxonomy" id="2811230"/>
    <lineage>
        <taxon>Bacteria</taxon>
        <taxon>Pseudomonadati</taxon>
        <taxon>Pseudomonadota</taxon>
        <taxon>Gammaproteobacteria</taxon>
        <taxon>Alteromonadales</taxon>
        <taxon>Alteromonadaceae</taxon>
        <taxon>Bowmanella</taxon>
    </lineage>
</organism>
<dbReference type="EMBL" id="JAFKCS010000605">
    <property type="protein sequence ID" value="MBN7823324.1"/>
    <property type="molecule type" value="Genomic_DNA"/>
</dbReference>
<accession>A0ABS3D1T3</accession>
<evidence type="ECO:0000313" key="2">
    <source>
        <dbReference type="Proteomes" id="UP000663992"/>
    </source>
</evidence>
<dbReference type="RefSeq" id="WP_206597066.1">
    <property type="nucleotide sequence ID" value="NZ_JAFKCS010000605.1"/>
</dbReference>